<proteinExistence type="predicted"/>
<dbReference type="Proteomes" id="UP000245591">
    <property type="component" value="Unassembled WGS sequence"/>
</dbReference>
<keyword evidence="2" id="KW-1185">Reference proteome</keyword>
<name>A0A2U1J3Z9_SMIAN</name>
<gene>
    <name evidence="1" type="ORF">BB558_004219</name>
</gene>
<dbReference type="AlphaFoldDB" id="A0A2U1J3Z9"/>
<organism evidence="1 2">
    <name type="scientific">Smittium angustum</name>
    <dbReference type="NCBI Taxonomy" id="133377"/>
    <lineage>
        <taxon>Eukaryota</taxon>
        <taxon>Fungi</taxon>
        <taxon>Fungi incertae sedis</taxon>
        <taxon>Zoopagomycota</taxon>
        <taxon>Kickxellomycotina</taxon>
        <taxon>Harpellomycetes</taxon>
        <taxon>Harpellales</taxon>
        <taxon>Legeriomycetaceae</taxon>
        <taxon>Smittium</taxon>
    </lineage>
</organism>
<accession>A0A2U1J3Z9</accession>
<sequence>MPETHIDSTETLNKTWIHNKLGEVGDHTEKISKIPRIYFQYHKNDYTHYQGKIKKIRRKVRRSLNHPVSIRQAMDLNEMFSAAAIAIGPSAIKSSNNKRPEMVGKRNTQLEQYVTNNEGCGHKITRICYN</sequence>
<evidence type="ECO:0000313" key="1">
    <source>
        <dbReference type="EMBL" id="PVZ99747.1"/>
    </source>
</evidence>
<dbReference type="EMBL" id="MBFU01000390">
    <property type="protein sequence ID" value="PVZ99747.1"/>
    <property type="molecule type" value="Genomic_DNA"/>
</dbReference>
<evidence type="ECO:0000313" key="2">
    <source>
        <dbReference type="Proteomes" id="UP000245591"/>
    </source>
</evidence>
<reference evidence="1 2" key="1">
    <citation type="journal article" date="2018" name="MBio">
        <title>Comparative Genomics Reveals the Core Gene Toolbox for the Fungus-Insect Symbiosis.</title>
        <authorList>
            <person name="Wang Y."/>
            <person name="Stata M."/>
            <person name="Wang W."/>
            <person name="Stajich J.E."/>
            <person name="White M.M."/>
            <person name="Moncalvo J.M."/>
        </authorList>
    </citation>
    <scope>NUCLEOTIDE SEQUENCE [LARGE SCALE GENOMIC DNA]</scope>
    <source>
        <strain evidence="1 2">AUS-126-30</strain>
    </source>
</reference>
<comment type="caution">
    <text evidence="1">The sequence shown here is derived from an EMBL/GenBank/DDBJ whole genome shotgun (WGS) entry which is preliminary data.</text>
</comment>
<protein>
    <submittedName>
        <fullName evidence="1">Uncharacterized protein</fullName>
    </submittedName>
</protein>